<comment type="similarity">
    <text evidence="1">Belongs to the WD repeat CDC20/Fizzy family.</text>
</comment>
<dbReference type="AlphaFoldDB" id="A0A2T9Y0G9"/>
<dbReference type="CDD" id="cd00200">
    <property type="entry name" value="WD40"/>
    <property type="match status" value="1"/>
</dbReference>
<evidence type="ECO:0000256" key="7">
    <source>
        <dbReference type="PROSITE-ProRule" id="PRU00221"/>
    </source>
</evidence>
<dbReference type="SUPFAM" id="SSF50978">
    <property type="entry name" value="WD40 repeat-like"/>
    <property type="match status" value="1"/>
</dbReference>
<dbReference type="InterPro" id="IPR001680">
    <property type="entry name" value="WD40_rpt"/>
</dbReference>
<evidence type="ECO:0000259" key="9">
    <source>
        <dbReference type="Pfam" id="PF24807"/>
    </source>
</evidence>
<evidence type="ECO:0000313" key="11">
    <source>
        <dbReference type="EMBL" id="PVU85948.1"/>
    </source>
</evidence>
<dbReference type="PANTHER" id="PTHR19918">
    <property type="entry name" value="CELL DIVISION CYCLE 20 CDC20 FIZZY -RELATED"/>
    <property type="match status" value="1"/>
</dbReference>
<evidence type="ECO:0000313" key="10">
    <source>
        <dbReference type="EMBL" id="PVU85831.1"/>
    </source>
</evidence>
<feature type="repeat" description="WD" evidence="7">
    <location>
        <begin position="205"/>
        <end position="246"/>
    </location>
</feature>
<dbReference type="GO" id="GO:0005680">
    <property type="term" value="C:anaphase-promoting complex"/>
    <property type="evidence" value="ECO:0007669"/>
    <property type="project" value="TreeGrafter"/>
</dbReference>
<dbReference type="PROSITE" id="PS50294">
    <property type="entry name" value="WD_REPEATS_REGION"/>
    <property type="match status" value="2"/>
</dbReference>
<feature type="region of interest" description="Disordered" evidence="8">
    <location>
        <begin position="479"/>
        <end position="516"/>
    </location>
</feature>
<evidence type="ECO:0000256" key="2">
    <source>
        <dbReference type="ARBA" id="ARBA00022574"/>
    </source>
</evidence>
<feature type="repeat" description="WD" evidence="7">
    <location>
        <begin position="418"/>
        <end position="451"/>
    </location>
</feature>
<dbReference type="OrthoDB" id="10263272at2759"/>
<dbReference type="EMBL" id="MBFT01001001">
    <property type="protein sequence ID" value="PVU85948.1"/>
    <property type="molecule type" value="Genomic_DNA"/>
</dbReference>
<dbReference type="STRING" id="61424.A0A2T9Y0G9"/>
<feature type="repeat" description="WD" evidence="7">
    <location>
        <begin position="288"/>
        <end position="329"/>
    </location>
</feature>
<dbReference type="Pfam" id="PF24807">
    <property type="entry name" value="WD40_CDC20-Fz"/>
    <property type="match status" value="1"/>
</dbReference>
<dbReference type="GO" id="GO:0051301">
    <property type="term" value="P:cell division"/>
    <property type="evidence" value="ECO:0007669"/>
    <property type="project" value="UniProtKB-KW"/>
</dbReference>
<feature type="domain" description="CDC20/Fizzy WD40" evidence="9">
    <location>
        <begin position="160"/>
        <end position="449"/>
    </location>
</feature>
<dbReference type="GO" id="GO:1905786">
    <property type="term" value="P:positive regulation of anaphase-promoting complex-dependent catabolic process"/>
    <property type="evidence" value="ECO:0007669"/>
    <property type="project" value="TreeGrafter"/>
</dbReference>
<evidence type="ECO:0000256" key="3">
    <source>
        <dbReference type="ARBA" id="ARBA00022618"/>
    </source>
</evidence>
<evidence type="ECO:0000256" key="5">
    <source>
        <dbReference type="ARBA" id="ARBA00022776"/>
    </source>
</evidence>
<dbReference type="InterPro" id="IPR019775">
    <property type="entry name" value="WD40_repeat_CS"/>
</dbReference>
<dbReference type="PROSITE" id="PS00678">
    <property type="entry name" value="WD_REPEATS_1"/>
    <property type="match status" value="1"/>
</dbReference>
<proteinExistence type="inferred from homology"/>
<evidence type="ECO:0000256" key="6">
    <source>
        <dbReference type="ARBA" id="ARBA00023306"/>
    </source>
</evidence>
<comment type="caution">
    <text evidence="10">The sequence shown here is derived from an EMBL/GenBank/DDBJ whole genome shotgun (WGS) entry which is preliminary data.</text>
</comment>
<sequence>MDTHSSSSNLYQAWDKKSQLAASELNSTNTPLQTRNTVFKDPLDGFLKKNSQGISSSPSQSQKNQYDRFIPNRDPGEITSSQYGISQSASDLSLDTNTLAYQSQVAKACGVSTDSRILRFNSEPPTSDNFDFKKIYKTQTKPTARLNNKRRILANPERVLDAPGLTDDYYLNLMDWSVDNILAIGLDTNVYLWEASTGEVKSLCEAPNGTTISSVKWSDDGSYLSVSTSNGDIQIWDSQTNTKVRTMTGRQSRVSSLSWNNHILSSGCRDGAIWHHDVRIAKHKVAELISHTGDVCGLKWRSDGALLASGGNDNLVNIWDIRSSVPKFTKSNHTAAVKAIGWCPWQLNLLATGGGTNDKHIHFWNTTTTAKLDSIDTGSQVTSLIWSKNYKEIMSTHGFPNNSIVIWSYPSLDKIVDIPAHDSRVLHSAISPDHQTVATVASDENLKFWKLFEVVNTGAKMSELKQDVSVTKNSKAGIASQLGSNRQDKIHSQGNQSINTPTSSLGFGRNGSSMIR</sequence>
<evidence type="ECO:0000256" key="4">
    <source>
        <dbReference type="ARBA" id="ARBA00022737"/>
    </source>
</evidence>
<dbReference type="PANTHER" id="PTHR19918:SF8">
    <property type="entry name" value="FI02843P"/>
    <property type="match status" value="1"/>
</dbReference>
<dbReference type="InterPro" id="IPR033010">
    <property type="entry name" value="Cdc20/Fizzy"/>
</dbReference>
<organism evidence="10 12">
    <name type="scientific">Furculomyces boomerangus</name>
    <dbReference type="NCBI Taxonomy" id="61424"/>
    <lineage>
        <taxon>Eukaryota</taxon>
        <taxon>Fungi</taxon>
        <taxon>Fungi incertae sedis</taxon>
        <taxon>Zoopagomycota</taxon>
        <taxon>Kickxellomycotina</taxon>
        <taxon>Harpellomycetes</taxon>
        <taxon>Harpellales</taxon>
        <taxon>Harpellaceae</taxon>
        <taxon>Furculomyces</taxon>
    </lineage>
</organism>
<dbReference type="Gene3D" id="2.130.10.10">
    <property type="entry name" value="YVTN repeat-like/Quinoprotein amine dehydrogenase"/>
    <property type="match status" value="1"/>
</dbReference>
<dbReference type="InterPro" id="IPR015943">
    <property type="entry name" value="WD40/YVTN_repeat-like_dom_sf"/>
</dbReference>
<keyword evidence="12" id="KW-1185">Reference proteome</keyword>
<accession>A0A2T9Y0G9</accession>
<feature type="region of interest" description="Disordered" evidence="8">
    <location>
        <begin position="49"/>
        <end position="79"/>
    </location>
</feature>
<gene>
    <name evidence="11" type="ORF">BB559_006752</name>
    <name evidence="10" type="ORF">BB559_006794</name>
</gene>
<keyword evidence="3" id="KW-0132">Cell division</keyword>
<name>A0A2T9Y0G9_9FUNG</name>
<keyword evidence="2 7" id="KW-0853">WD repeat</keyword>
<reference evidence="10 12" key="1">
    <citation type="journal article" date="2018" name="MBio">
        <title>Comparative Genomics Reveals the Core Gene Toolbox for the Fungus-Insect Symbiosis.</title>
        <authorList>
            <person name="Wang Y."/>
            <person name="Stata M."/>
            <person name="Wang W."/>
            <person name="Stajich J.E."/>
            <person name="White M.M."/>
            <person name="Moncalvo J.M."/>
        </authorList>
    </citation>
    <scope>NUCLEOTIDE SEQUENCE [LARGE SCALE GENOMIC DNA]</scope>
    <source>
        <strain evidence="10 12">AUS-77-4</strain>
    </source>
</reference>
<keyword evidence="5" id="KW-0498">Mitosis</keyword>
<dbReference type="GO" id="GO:0010997">
    <property type="term" value="F:anaphase-promoting complex binding"/>
    <property type="evidence" value="ECO:0007669"/>
    <property type="project" value="InterPro"/>
</dbReference>
<dbReference type="FunFam" id="2.130.10.10:FF:000098">
    <property type="entry name" value="WD repeat-containing protein slp1"/>
    <property type="match status" value="1"/>
</dbReference>
<dbReference type="InterPro" id="IPR056150">
    <property type="entry name" value="WD40_CDC20-Fz"/>
</dbReference>
<evidence type="ECO:0000256" key="8">
    <source>
        <dbReference type="SAM" id="MobiDB-lite"/>
    </source>
</evidence>
<dbReference type="PROSITE" id="PS50082">
    <property type="entry name" value="WD_REPEATS_2"/>
    <property type="match status" value="3"/>
</dbReference>
<dbReference type="GO" id="GO:0031145">
    <property type="term" value="P:anaphase-promoting complex-dependent catabolic process"/>
    <property type="evidence" value="ECO:0007669"/>
    <property type="project" value="TreeGrafter"/>
</dbReference>
<dbReference type="GO" id="GO:1990757">
    <property type="term" value="F:ubiquitin ligase activator activity"/>
    <property type="evidence" value="ECO:0007669"/>
    <property type="project" value="TreeGrafter"/>
</dbReference>
<dbReference type="InterPro" id="IPR036322">
    <property type="entry name" value="WD40_repeat_dom_sf"/>
</dbReference>
<protein>
    <recommendedName>
        <fullName evidence="9">CDC20/Fizzy WD40 domain-containing protein</fullName>
    </recommendedName>
</protein>
<evidence type="ECO:0000256" key="1">
    <source>
        <dbReference type="ARBA" id="ARBA00006445"/>
    </source>
</evidence>
<dbReference type="EMBL" id="MBFT01001025">
    <property type="protein sequence ID" value="PVU85831.1"/>
    <property type="molecule type" value="Genomic_DNA"/>
</dbReference>
<feature type="compositionally biased region" description="Polar residues" evidence="8">
    <location>
        <begin position="492"/>
        <end position="516"/>
    </location>
</feature>
<dbReference type="Proteomes" id="UP000245699">
    <property type="component" value="Unassembled WGS sequence"/>
</dbReference>
<evidence type="ECO:0000313" key="12">
    <source>
        <dbReference type="Proteomes" id="UP000245699"/>
    </source>
</evidence>
<dbReference type="SMART" id="SM00320">
    <property type="entry name" value="WD40"/>
    <property type="match status" value="7"/>
</dbReference>
<feature type="compositionally biased region" description="Low complexity" evidence="8">
    <location>
        <begin position="51"/>
        <end position="64"/>
    </location>
</feature>
<keyword evidence="4" id="KW-0677">Repeat</keyword>
<keyword evidence="6" id="KW-0131">Cell cycle</keyword>